<dbReference type="EC" id="2.7.1.92" evidence="1"/>
<sequence>MMDSISSTARIVELSEIKQVLKNLLPQLEAIKKNHKRPKVAVMPDFFVDRKIEVADYSKFINGIQKKINAGGGSLRGYSSIDIKGGNAVNVAYCLAKLGFCIDLYTVADEIGNCILHSLFAPFKKHVNLYVKRGKHGLSTIFEFSNPQTTRTPSNVMVSDVGDNDNFGPEMFKHENRTSSLNSSDAVMITNWASNLRGTDLLQTVFSNSPHSVHIIDPADIEKRCFEFINVLKINSKLINFLSINENEFNQMIKSLQIIFDKKNACKDHAYKTNSLHSKSIEKKDTRNVDSTFVNLDIFDSNSYPKNIDVVCKSVRTLSRFLNLSICLHTTKGSFMCTPESDFNAAYDNEDANCRSISGISIKSQKYNTQNVLFVTSIVPSEIRIVSGAGDSWDAGFIFGQLVGFNDREKLCFANLLASLHVENRFNDDPSLTQVIDHIKSI</sequence>
<dbReference type="KEGG" id="nfn:NFRAN_1006"/>
<keyword evidence="2" id="KW-1185">Reference proteome</keyword>
<keyword evidence="1" id="KW-0808">Transferase</keyword>
<keyword evidence="1" id="KW-0418">Kinase</keyword>
<dbReference type="SUPFAM" id="SSF53613">
    <property type="entry name" value="Ribokinase-like"/>
    <property type="match status" value="1"/>
</dbReference>
<accession>A0A484I6J3</accession>
<protein>
    <submittedName>
        <fullName evidence="1">5-dehydro-2-deoxygluconokinase</fullName>
        <ecNumber evidence="1">2.7.1.92</ecNumber>
    </submittedName>
</protein>
<name>A0A484I6J3_9ARCH</name>
<reference evidence="1 2" key="1">
    <citation type="submission" date="2019-02" db="EMBL/GenBank/DDBJ databases">
        <authorList>
            <person name="Lehtovirta-Morley E L."/>
        </authorList>
    </citation>
    <scope>NUCLEOTIDE SEQUENCE [LARGE SCALE GENOMIC DNA]</scope>
    <source>
        <strain evidence="1">NFRAN1</strain>
    </source>
</reference>
<dbReference type="AlphaFoldDB" id="A0A484I6J3"/>
<proteinExistence type="predicted"/>
<dbReference type="GeneID" id="39420452"/>
<dbReference type="Proteomes" id="UP000294299">
    <property type="component" value="Chromosome NFRAN"/>
</dbReference>
<gene>
    <name evidence="1" type="primary">iolC</name>
    <name evidence="1" type="ORF">NFRAN_1006</name>
</gene>
<organism evidence="1 2">
    <name type="scientific">Candidatus Nitrosocosmicus franklandianus</name>
    <dbReference type="NCBI Taxonomy" id="1798806"/>
    <lineage>
        <taxon>Archaea</taxon>
        <taxon>Nitrososphaerota</taxon>
        <taxon>Nitrososphaeria</taxon>
        <taxon>Nitrososphaerales</taxon>
        <taxon>Nitrososphaeraceae</taxon>
        <taxon>Candidatus Nitrosocosmicus</taxon>
    </lineage>
</organism>
<evidence type="ECO:0000313" key="2">
    <source>
        <dbReference type="Proteomes" id="UP000294299"/>
    </source>
</evidence>
<evidence type="ECO:0000313" key="1">
    <source>
        <dbReference type="EMBL" id="VFJ13328.1"/>
    </source>
</evidence>
<dbReference type="OrthoDB" id="26949at2157"/>
<dbReference type="InterPro" id="IPR029056">
    <property type="entry name" value="Ribokinase-like"/>
</dbReference>
<dbReference type="RefSeq" id="WP_134483228.1">
    <property type="nucleotide sequence ID" value="NZ_LR216287.1"/>
</dbReference>
<dbReference type="Gene3D" id="3.40.1190.20">
    <property type="match status" value="1"/>
</dbReference>
<dbReference type="EMBL" id="LR216287">
    <property type="protein sequence ID" value="VFJ13328.1"/>
    <property type="molecule type" value="Genomic_DNA"/>
</dbReference>
<dbReference type="GO" id="GO:0047590">
    <property type="term" value="F:5-dehydro-2-deoxygluconokinase activity"/>
    <property type="evidence" value="ECO:0007669"/>
    <property type="project" value="UniProtKB-EC"/>
</dbReference>